<name>A0A6B0U3J5_IXORI</name>
<dbReference type="EMBL" id="GIFC01001684">
    <property type="protein sequence ID" value="MXU83767.1"/>
    <property type="molecule type" value="Transcribed_RNA"/>
</dbReference>
<organism evidence="1">
    <name type="scientific">Ixodes ricinus</name>
    <name type="common">Common tick</name>
    <name type="synonym">Acarus ricinus</name>
    <dbReference type="NCBI Taxonomy" id="34613"/>
    <lineage>
        <taxon>Eukaryota</taxon>
        <taxon>Metazoa</taxon>
        <taxon>Ecdysozoa</taxon>
        <taxon>Arthropoda</taxon>
        <taxon>Chelicerata</taxon>
        <taxon>Arachnida</taxon>
        <taxon>Acari</taxon>
        <taxon>Parasitiformes</taxon>
        <taxon>Ixodida</taxon>
        <taxon>Ixodoidea</taxon>
        <taxon>Ixodidae</taxon>
        <taxon>Ixodinae</taxon>
        <taxon>Ixodes</taxon>
    </lineage>
</organism>
<sequence>MRCRARFWREAQDQLLFFFFFRSASRAALRFGRISRYMIFSSLSGTRLRKSMTSLFGMTSGLRSFLVNLFTPQAMST</sequence>
<accession>A0A6B0U3J5</accession>
<reference evidence="1" key="1">
    <citation type="submission" date="2019-12" db="EMBL/GenBank/DDBJ databases">
        <title>An insight into the sialome of adult female Ixodes ricinus ticks feeding for 6 days.</title>
        <authorList>
            <person name="Perner J."/>
            <person name="Ribeiro J.M.C."/>
        </authorList>
    </citation>
    <scope>NUCLEOTIDE SEQUENCE</scope>
    <source>
        <strain evidence="1">Semi-engorged</strain>
        <tissue evidence="1">Salivary glands</tissue>
    </source>
</reference>
<evidence type="ECO:0000313" key="1">
    <source>
        <dbReference type="EMBL" id="MXU83767.1"/>
    </source>
</evidence>
<dbReference type="AlphaFoldDB" id="A0A6B0U3J5"/>
<protein>
    <submittedName>
        <fullName evidence="1">Uncharacterized protein</fullName>
    </submittedName>
</protein>
<proteinExistence type="predicted"/>